<dbReference type="PANTHER" id="PTHR32322">
    <property type="entry name" value="INNER MEMBRANE TRANSPORTER"/>
    <property type="match status" value="1"/>
</dbReference>
<comment type="caution">
    <text evidence="8">The sequence shown here is derived from an EMBL/GenBank/DDBJ whole genome shotgun (WGS) entry which is preliminary data.</text>
</comment>
<feature type="domain" description="EamA" evidence="7">
    <location>
        <begin position="154"/>
        <end position="287"/>
    </location>
</feature>
<evidence type="ECO:0000256" key="5">
    <source>
        <dbReference type="ARBA" id="ARBA00023136"/>
    </source>
</evidence>
<dbReference type="InterPro" id="IPR037185">
    <property type="entry name" value="EmrE-like"/>
</dbReference>
<evidence type="ECO:0000313" key="9">
    <source>
        <dbReference type="Proteomes" id="UP000308891"/>
    </source>
</evidence>
<feature type="transmembrane region" description="Helical" evidence="6">
    <location>
        <begin position="213"/>
        <end position="236"/>
    </location>
</feature>
<gene>
    <name evidence="8" type="primary">yedA</name>
    <name evidence="8" type="ORF">E5K04_11460</name>
</gene>
<feature type="domain" description="EamA" evidence="7">
    <location>
        <begin position="12"/>
        <end position="143"/>
    </location>
</feature>
<dbReference type="RefSeq" id="WP_136554176.1">
    <property type="nucleotide sequence ID" value="NZ_STGJ01000012.1"/>
</dbReference>
<evidence type="ECO:0000313" key="8">
    <source>
        <dbReference type="EMBL" id="TIC81196.1"/>
    </source>
</evidence>
<comment type="subcellular location">
    <subcellularLocation>
        <location evidence="1">Membrane</location>
        <topology evidence="1">Multi-pass membrane protein</topology>
    </subcellularLocation>
</comment>
<sequence length="291" mass="30553">MPATAPNRLLLLFCFFCLYVIWGSTYFAIRIGVEYWPPFMMAGVRFFCAGLILMAVLLVTRQWTLPSAAELKGAAILGVLMPGVGNGLVTLAEKDVSSGVAALVVATVPLFATLFAQLLFRQKARSLEWAGIALGFAGMVFLNMGANLQASPVGAVLLLAASAGWALGSAWSRHLAQPKGIAGSAWMMVFGGASLLLASALKGETLDTLPPLPGWLAVGYLVVFGSIVAYSAYLYLLKNVSAAAATSYAYVNPIIAVLLGVAFLGEHVGAHELIAMAVIVTAVVLISWKKG</sequence>
<feature type="transmembrane region" description="Helical" evidence="6">
    <location>
        <begin position="270"/>
        <end position="288"/>
    </location>
</feature>
<proteinExistence type="inferred from homology"/>
<dbReference type="NCBIfam" id="NF008432">
    <property type="entry name" value="PRK11272.1"/>
    <property type="match status" value="1"/>
</dbReference>
<evidence type="ECO:0000256" key="6">
    <source>
        <dbReference type="SAM" id="Phobius"/>
    </source>
</evidence>
<dbReference type="OrthoDB" id="9812547at2"/>
<dbReference type="InterPro" id="IPR050638">
    <property type="entry name" value="AA-Vitamin_Transporters"/>
</dbReference>
<dbReference type="EMBL" id="STGJ01000012">
    <property type="protein sequence ID" value="TIC81196.1"/>
    <property type="molecule type" value="Genomic_DNA"/>
</dbReference>
<feature type="transmembrane region" description="Helical" evidence="6">
    <location>
        <begin position="35"/>
        <end position="59"/>
    </location>
</feature>
<dbReference type="InterPro" id="IPR000620">
    <property type="entry name" value="EamA_dom"/>
</dbReference>
<feature type="transmembrane region" description="Helical" evidence="6">
    <location>
        <begin position="71"/>
        <end position="92"/>
    </location>
</feature>
<feature type="transmembrane region" description="Helical" evidence="6">
    <location>
        <begin position="248"/>
        <end position="264"/>
    </location>
</feature>
<evidence type="ECO:0000256" key="1">
    <source>
        <dbReference type="ARBA" id="ARBA00004141"/>
    </source>
</evidence>
<organism evidence="8 9">
    <name type="scientific">Crenobacter intestini</name>
    <dbReference type="NCBI Taxonomy" id="2563443"/>
    <lineage>
        <taxon>Bacteria</taxon>
        <taxon>Pseudomonadati</taxon>
        <taxon>Pseudomonadota</taxon>
        <taxon>Betaproteobacteria</taxon>
        <taxon>Neisseriales</taxon>
        <taxon>Neisseriaceae</taxon>
        <taxon>Crenobacter</taxon>
    </lineage>
</organism>
<evidence type="ECO:0000256" key="2">
    <source>
        <dbReference type="ARBA" id="ARBA00007362"/>
    </source>
</evidence>
<keyword evidence="5 6" id="KW-0472">Membrane</keyword>
<keyword evidence="9" id="KW-1185">Reference proteome</keyword>
<feature type="transmembrane region" description="Helical" evidence="6">
    <location>
        <begin position="183"/>
        <end position="201"/>
    </location>
</feature>
<protein>
    <submittedName>
        <fullName evidence="8">Drug/metabolite exporter YedA</fullName>
    </submittedName>
</protein>
<dbReference type="SUPFAM" id="SSF103481">
    <property type="entry name" value="Multidrug resistance efflux transporter EmrE"/>
    <property type="match status" value="2"/>
</dbReference>
<keyword evidence="4 6" id="KW-1133">Transmembrane helix</keyword>
<comment type="similarity">
    <text evidence="2">Belongs to the EamA transporter family.</text>
</comment>
<feature type="transmembrane region" description="Helical" evidence="6">
    <location>
        <begin position="9"/>
        <end position="29"/>
    </location>
</feature>
<evidence type="ECO:0000256" key="4">
    <source>
        <dbReference type="ARBA" id="ARBA00022989"/>
    </source>
</evidence>
<dbReference type="Proteomes" id="UP000308891">
    <property type="component" value="Unassembled WGS sequence"/>
</dbReference>
<evidence type="ECO:0000256" key="3">
    <source>
        <dbReference type="ARBA" id="ARBA00022692"/>
    </source>
</evidence>
<dbReference type="PANTHER" id="PTHR32322:SF2">
    <property type="entry name" value="EAMA DOMAIN-CONTAINING PROTEIN"/>
    <property type="match status" value="1"/>
</dbReference>
<feature type="transmembrane region" description="Helical" evidence="6">
    <location>
        <begin position="152"/>
        <end position="171"/>
    </location>
</feature>
<evidence type="ECO:0000259" key="7">
    <source>
        <dbReference type="Pfam" id="PF00892"/>
    </source>
</evidence>
<name>A0A4T0URJ5_9NEIS</name>
<reference evidence="8 9" key="1">
    <citation type="submission" date="2019-04" db="EMBL/GenBank/DDBJ databases">
        <title>Crenobacter sp. nov.</title>
        <authorList>
            <person name="Shi S."/>
        </authorList>
    </citation>
    <scope>NUCLEOTIDE SEQUENCE [LARGE SCALE GENOMIC DNA]</scope>
    <source>
        <strain evidence="8 9">GY 70310</strain>
    </source>
</reference>
<dbReference type="AlphaFoldDB" id="A0A4T0URJ5"/>
<feature type="transmembrane region" description="Helical" evidence="6">
    <location>
        <begin position="127"/>
        <end position="146"/>
    </location>
</feature>
<keyword evidence="3 6" id="KW-0812">Transmembrane</keyword>
<dbReference type="Pfam" id="PF00892">
    <property type="entry name" value="EamA"/>
    <property type="match status" value="2"/>
</dbReference>
<accession>A0A4T0URJ5</accession>
<dbReference type="GO" id="GO:0016020">
    <property type="term" value="C:membrane"/>
    <property type="evidence" value="ECO:0007669"/>
    <property type="project" value="UniProtKB-SubCell"/>
</dbReference>
<feature type="transmembrane region" description="Helical" evidence="6">
    <location>
        <begin position="98"/>
        <end position="120"/>
    </location>
</feature>